<dbReference type="AlphaFoldDB" id="A0A923HI30"/>
<evidence type="ECO:0000256" key="4">
    <source>
        <dbReference type="ARBA" id="ARBA00022989"/>
    </source>
</evidence>
<name>A0A923HI30_9BURK</name>
<keyword evidence="4 6" id="KW-1133">Transmembrane helix</keyword>
<dbReference type="Proteomes" id="UP000634011">
    <property type="component" value="Unassembled WGS sequence"/>
</dbReference>
<dbReference type="PANTHER" id="PTHR30093:SF44">
    <property type="entry name" value="TYPE II SECRETION SYSTEM CORE PROTEIN G"/>
    <property type="match status" value="1"/>
</dbReference>
<evidence type="ECO:0000256" key="6">
    <source>
        <dbReference type="SAM" id="Phobius"/>
    </source>
</evidence>
<dbReference type="InterPro" id="IPR000983">
    <property type="entry name" value="Bac_GSPG_pilin"/>
</dbReference>
<dbReference type="GO" id="GO:0016020">
    <property type="term" value="C:membrane"/>
    <property type="evidence" value="ECO:0007669"/>
    <property type="project" value="UniProtKB-SubCell"/>
</dbReference>
<dbReference type="InterPro" id="IPR045584">
    <property type="entry name" value="Pilin-like"/>
</dbReference>
<evidence type="ECO:0000313" key="8">
    <source>
        <dbReference type="Proteomes" id="UP000634011"/>
    </source>
</evidence>
<evidence type="ECO:0000256" key="2">
    <source>
        <dbReference type="ARBA" id="ARBA00022481"/>
    </source>
</evidence>
<dbReference type="GO" id="GO:0015627">
    <property type="term" value="C:type II protein secretion system complex"/>
    <property type="evidence" value="ECO:0007669"/>
    <property type="project" value="InterPro"/>
</dbReference>
<dbReference type="InterPro" id="IPR012902">
    <property type="entry name" value="N_methyl_site"/>
</dbReference>
<accession>A0A923HI30</accession>
<dbReference type="NCBIfam" id="TIGR02532">
    <property type="entry name" value="IV_pilin_GFxxxE"/>
    <property type="match status" value="1"/>
</dbReference>
<dbReference type="Pfam" id="PF07963">
    <property type="entry name" value="N_methyl"/>
    <property type="match status" value="1"/>
</dbReference>
<keyword evidence="5 6" id="KW-0472">Membrane</keyword>
<evidence type="ECO:0000256" key="3">
    <source>
        <dbReference type="ARBA" id="ARBA00022692"/>
    </source>
</evidence>
<proteinExistence type="predicted"/>
<dbReference type="PANTHER" id="PTHR30093">
    <property type="entry name" value="GENERAL SECRETION PATHWAY PROTEIN G"/>
    <property type="match status" value="1"/>
</dbReference>
<dbReference type="InterPro" id="IPR031982">
    <property type="entry name" value="PilE-like"/>
</dbReference>
<keyword evidence="8" id="KW-1185">Reference proteome</keyword>
<evidence type="ECO:0000256" key="5">
    <source>
        <dbReference type="ARBA" id="ARBA00023136"/>
    </source>
</evidence>
<dbReference type="GO" id="GO:0043683">
    <property type="term" value="P:type IV pilus assembly"/>
    <property type="evidence" value="ECO:0007669"/>
    <property type="project" value="InterPro"/>
</dbReference>
<organism evidence="7 8">
    <name type="scientific">Undibacterium jejuense</name>
    <dbReference type="NCBI Taxonomy" id="1344949"/>
    <lineage>
        <taxon>Bacteria</taxon>
        <taxon>Pseudomonadati</taxon>
        <taxon>Pseudomonadota</taxon>
        <taxon>Betaproteobacteria</taxon>
        <taxon>Burkholderiales</taxon>
        <taxon>Oxalobacteraceae</taxon>
        <taxon>Undibacterium</taxon>
    </lineage>
</organism>
<sequence>MRLKSNQFLQRGFTLIEVMVTVAIIGILAAVALPAYTDYVLRGQITEATSNLSSIRASMEQYFQDNRTYADVGGAILAPCNATNLAAIQTKYFTLSCPVQTATTYTITATGIAGKATAGFTYSITNANFQTSTMGSRWGGATNACWIVSKGSTC</sequence>
<keyword evidence="2" id="KW-0488">Methylation</keyword>
<protein>
    <submittedName>
        <fullName evidence="7">Prepilin-type N-terminal cleavage/methylation domain-containing protein</fullName>
    </submittedName>
</protein>
<evidence type="ECO:0000313" key="7">
    <source>
        <dbReference type="EMBL" id="MBC3862550.1"/>
    </source>
</evidence>
<dbReference type="GO" id="GO:0015628">
    <property type="term" value="P:protein secretion by the type II secretion system"/>
    <property type="evidence" value="ECO:0007669"/>
    <property type="project" value="InterPro"/>
</dbReference>
<dbReference type="PRINTS" id="PR00813">
    <property type="entry name" value="BCTERIALGSPG"/>
</dbReference>
<keyword evidence="3 6" id="KW-0812">Transmembrane</keyword>
<dbReference type="PROSITE" id="PS00409">
    <property type="entry name" value="PROKAR_NTER_METHYL"/>
    <property type="match status" value="1"/>
</dbReference>
<comment type="subcellular location">
    <subcellularLocation>
        <location evidence="1">Membrane</location>
        <topology evidence="1">Single-pass membrane protein</topology>
    </subcellularLocation>
</comment>
<comment type="caution">
    <text evidence="7">The sequence shown here is derived from an EMBL/GenBank/DDBJ whole genome shotgun (WGS) entry which is preliminary data.</text>
</comment>
<dbReference type="RefSeq" id="WP_186912476.1">
    <property type="nucleotide sequence ID" value="NZ_JACOFV010000009.1"/>
</dbReference>
<reference evidence="7" key="1">
    <citation type="submission" date="2020-08" db="EMBL/GenBank/DDBJ databases">
        <title>Novel species isolated from subtropical streams in China.</title>
        <authorList>
            <person name="Lu H."/>
        </authorList>
    </citation>
    <scope>NUCLEOTIDE SEQUENCE</scope>
    <source>
        <strain evidence="7">KACC 12607</strain>
    </source>
</reference>
<feature type="transmembrane region" description="Helical" evidence="6">
    <location>
        <begin position="12"/>
        <end position="36"/>
    </location>
</feature>
<gene>
    <name evidence="7" type="ORF">H8K32_10600</name>
</gene>
<dbReference type="SUPFAM" id="SSF54523">
    <property type="entry name" value="Pili subunits"/>
    <property type="match status" value="1"/>
</dbReference>
<dbReference type="Pfam" id="PF16732">
    <property type="entry name" value="ComP_DUS"/>
    <property type="match status" value="1"/>
</dbReference>
<evidence type="ECO:0000256" key="1">
    <source>
        <dbReference type="ARBA" id="ARBA00004167"/>
    </source>
</evidence>
<dbReference type="EMBL" id="JACOFV010000009">
    <property type="protein sequence ID" value="MBC3862550.1"/>
    <property type="molecule type" value="Genomic_DNA"/>
</dbReference>
<dbReference type="Gene3D" id="3.30.700.10">
    <property type="entry name" value="Glycoprotein, Type 4 Pilin"/>
    <property type="match status" value="1"/>
</dbReference>